<protein>
    <submittedName>
        <fullName evidence="1">Uncharacterized protein</fullName>
    </submittedName>
</protein>
<reference evidence="1" key="1">
    <citation type="submission" date="2014-11" db="EMBL/GenBank/DDBJ databases">
        <authorList>
            <person name="Amaro Gonzalez C."/>
        </authorList>
    </citation>
    <scope>NUCLEOTIDE SEQUENCE</scope>
</reference>
<proteinExistence type="predicted"/>
<reference evidence="1" key="2">
    <citation type="journal article" date="2015" name="Fish Shellfish Immunol.">
        <title>Early steps in the European eel (Anguilla anguilla)-Vibrio vulnificus interaction in the gills: Role of the RtxA13 toxin.</title>
        <authorList>
            <person name="Callol A."/>
            <person name="Pajuelo D."/>
            <person name="Ebbesson L."/>
            <person name="Teles M."/>
            <person name="MacKenzie S."/>
            <person name="Amaro C."/>
        </authorList>
    </citation>
    <scope>NUCLEOTIDE SEQUENCE</scope>
</reference>
<organism evidence="1">
    <name type="scientific">Anguilla anguilla</name>
    <name type="common">European freshwater eel</name>
    <name type="synonym">Muraena anguilla</name>
    <dbReference type="NCBI Taxonomy" id="7936"/>
    <lineage>
        <taxon>Eukaryota</taxon>
        <taxon>Metazoa</taxon>
        <taxon>Chordata</taxon>
        <taxon>Craniata</taxon>
        <taxon>Vertebrata</taxon>
        <taxon>Euteleostomi</taxon>
        <taxon>Actinopterygii</taxon>
        <taxon>Neopterygii</taxon>
        <taxon>Teleostei</taxon>
        <taxon>Anguilliformes</taxon>
        <taxon>Anguillidae</taxon>
        <taxon>Anguilla</taxon>
    </lineage>
</organism>
<accession>A0A0E9XJQ9</accession>
<name>A0A0E9XJQ9_ANGAN</name>
<dbReference type="EMBL" id="GBXM01005896">
    <property type="protein sequence ID" value="JAI02682.1"/>
    <property type="molecule type" value="Transcribed_RNA"/>
</dbReference>
<evidence type="ECO:0000313" key="1">
    <source>
        <dbReference type="EMBL" id="JAI02682.1"/>
    </source>
</evidence>
<sequence length="31" mass="3485">MGLPIPPTPNIHWQSVSSPYLALHLLRFVLS</sequence>
<dbReference type="AlphaFoldDB" id="A0A0E9XJQ9"/>